<keyword evidence="7" id="KW-1185">Reference proteome</keyword>
<dbReference type="GO" id="GO:0005739">
    <property type="term" value="C:mitochondrion"/>
    <property type="evidence" value="ECO:0007669"/>
    <property type="project" value="TreeGrafter"/>
</dbReference>
<evidence type="ECO:0000313" key="7">
    <source>
        <dbReference type="Proteomes" id="UP000250266"/>
    </source>
</evidence>
<dbReference type="InterPro" id="IPR022812">
    <property type="entry name" value="Dynamin"/>
</dbReference>
<keyword evidence="2" id="KW-0342">GTP-binding</keyword>
<dbReference type="SUPFAM" id="SSF52540">
    <property type="entry name" value="P-loop containing nucleoside triphosphate hydrolases"/>
    <property type="match status" value="1"/>
</dbReference>
<feature type="compositionally biased region" description="Basic and acidic residues" evidence="3">
    <location>
        <begin position="460"/>
        <end position="473"/>
    </location>
</feature>
<dbReference type="AlphaFoldDB" id="A0A8E2E9F5"/>
<dbReference type="PRINTS" id="PR00195">
    <property type="entry name" value="DYNAMIN"/>
</dbReference>
<protein>
    <submittedName>
        <fullName evidence="6">Dynamin family protein-like protein</fullName>
    </submittedName>
</protein>
<dbReference type="FunFam" id="3.40.50.300:FF:001425">
    <property type="entry name" value="Dynamin GTPase, putative"/>
    <property type="match status" value="1"/>
</dbReference>
<dbReference type="EMBL" id="KV744984">
    <property type="protein sequence ID" value="OCK79876.1"/>
    <property type="molecule type" value="Genomic_DNA"/>
</dbReference>
<dbReference type="GO" id="GO:0006897">
    <property type="term" value="P:endocytosis"/>
    <property type="evidence" value="ECO:0007669"/>
    <property type="project" value="TreeGrafter"/>
</dbReference>
<feature type="region of interest" description="Disordered" evidence="3">
    <location>
        <begin position="1"/>
        <end position="36"/>
    </location>
</feature>
<dbReference type="InterPro" id="IPR000375">
    <property type="entry name" value="Dynamin_stalk"/>
</dbReference>
<keyword evidence="1" id="KW-0547">Nucleotide-binding</keyword>
<dbReference type="PROSITE" id="PS51718">
    <property type="entry name" value="G_DYNAMIN_2"/>
    <property type="match status" value="1"/>
</dbReference>
<name>A0A8E2E9F5_9PEZI</name>
<dbReference type="InterPro" id="IPR020850">
    <property type="entry name" value="GED_dom"/>
</dbReference>
<dbReference type="CDD" id="cd08771">
    <property type="entry name" value="DLP_1"/>
    <property type="match status" value="1"/>
</dbReference>
<feature type="region of interest" description="Disordered" evidence="3">
    <location>
        <begin position="460"/>
        <end position="485"/>
    </location>
</feature>
<dbReference type="PROSITE" id="PS51388">
    <property type="entry name" value="GED"/>
    <property type="match status" value="1"/>
</dbReference>
<dbReference type="PANTHER" id="PTHR11566">
    <property type="entry name" value="DYNAMIN"/>
    <property type="match status" value="1"/>
</dbReference>
<gene>
    <name evidence="6" type="ORF">K432DRAFT_329313</name>
</gene>
<dbReference type="GO" id="GO:0005525">
    <property type="term" value="F:GTP binding"/>
    <property type="evidence" value="ECO:0007669"/>
    <property type="project" value="InterPro"/>
</dbReference>
<dbReference type="GO" id="GO:0016559">
    <property type="term" value="P:peroxisome fission"/>
    <property type="evidence" value="ECO:0007669"/>
    <property type="project" value="TreeGrafter"/>
</dbReference>
<dbReference type="InterPro" id="IPR045063">
    <property type="entry name" value="Dynamin_N"/>
</dbReference>
<feature type="domain" description="Dynamin-type G" evidence="5">
    <location>
        <begin position="69"/>
        <end position="355"/>
    </location>
</feature>
<dbReference type="Pfam" id="PF00350">
    <property type="entry name" value="Dynamin_N"/>
    <property type="match status" value="1"/>
</dbReference>
<dbReference type="InterPro" id="IPR001401">
    <property type="entry name" value="Dynamin_GTPase"/>
</dbReference>
<feature type="compositionally biased region" description="Polar residues" evidence="3">
    <location>
        <begin position="23"/>
        <end position="33"/>
    </location>
</feature>
<dbReference type="GO" id="GO:0048312">
    <property type="term" value="P:intracellular distribution of mitochondria"/>
    <property type="evidence" value="ECO:0007669"/>
    <property type="project" value="TreeGrafter"/>
</dbReference>
<feature type="domain" description="GED" evidence="4">
    <location>
        <begin position="669"/>
        <end position="760"/>
    </location>
</feature>
<reference evidence="6 7" key="1">
    <citation type="journal article" date="2016" name="Nat. Commun.">
        <title>Ectomycorrhizal ecology is imprinted in the genome of the dominant symbiotic fungus Cenococcum geophilum.</title>
        <authorList>
            <consortium name="DOE Joint Genome Institute"/>
            <person name="Peter M."/>
            <person name="Kohler A."/>
            <person name="Ohm R.A."/>
            <person name="Kuo A."/>
            <person name="Krutzmann J."/>
            <person name="Morin E."/>
            <person name="Arend M."/>
            <person name="Barry K.W."/>
            <person name="Binder M."/>
            <person name="Choi C."/>
            <person name="Clum A."/>
            <person name="Copeland A."/>
            <person name="Grisel N."/>
            <person name="Haridas S."/>
            <person name="Kipfer T."/>
            <person name="LaButti K."/>
            <person name="Lindquist E."/>
            <person name="Lipzen A."/>
            <person name="Maire R."/>
            <person name="Meier B."/>
            <person name="Mihaltcheva S."/>
            <person name="Molinier V."/>
            <person name="Murat C."/>
            <person name="Poggeler S."/>
            <person name="Quandt C.A."/>
            <person name="Sperisen C."/>
            <person name="Tritt A."/>
            <person name="Tisserant E."/>
            <person name="Crous P.W."/>
            <person name="Henrissat B."/>
            <person name="Nehls U."/>
            <person name="Egli S."/>
            <person name="Spatafora J.W."/>
            <person name="Grigoriev I.V."/>
            <person name="Martin F.M."/>
        </authorList>
    </citation>
    <scope>NUCLEOTIDE SEQUENCE [LARGE SCALE GENOMIC DNA]</scope>
    <source>
        <strain evidence="6 7">CBS 459.81</strain>
    </source>
</reference>
<dbReference type="InterPro" id="IPR027417">
    <property type="entry name" value="P-loop_NTPase"/>
</dbReference>
<dbReference type="GO" id="GO:0000266">
    <property type="term" value="P:mitochondrial fission"/>
    <property type="evidence" value="ECO:0007669"/>
    <property type="project" value="TreeGrafter"/>
</dbReference>
<evidence type="ECO:0000256" key="2">
    <source>
        <dbReference type="ARBA" id="ARBA00023134"/>
    </source>
</evidence>
<evidence type="ECO:0000259" key="5">
    <source>
        <dbReference type="PROSITE" id="PS51718"/>
    </source>
</evidence>
<evidence type="ECO:0000313" key="6">
    <source>
        <dbReference type="EMBL" id="OCK79876.1"/>
    </source>
</evidence>
<dbReference type="Proteomes" id="UP000250266">
    <property type="component" value="Unassembled WGS sequence"/>
</dbReference>
<dbReference type="GO" id="GO:0008017">
    <property type="term" value="F:microtubule binding"/>
    <property type="evidence" value="ECO:0007669"/>
    <property type="project" value="TreeGrafter"/>
</dbReference>
<dbReference type="SMART" id="SM00053">
    <property type="entry name" value="DYNc"/>
    <property type="match status" value="1"/>
</dbReference>
<evidence type="ECO:0000259" key="4">
    <source>
        <dbReference type="PROSITE" id="PS51388"/>
    </source>
</evidence>
<proteinExistence type="predicted"/>
<dbReference type="GO" id="GO:0016020">
    <property type="term" value="C:membrane"/>
    <property type="evidence" value="ECO:0007669"/>
    <property type="project" value="TreeGrafter"/>
</dbReference>
<organism evidence="6 7">
    <name type="scientific">Lepidopterella palustris CBS 459.81</name>
    <dbReference type="NCBI Taxonomy" id="1314670"/>
    <lineage>
        <taxon>Eukaryota</taxon>
        <taxon>Fungi</taxon>
        <taxon>Dikarya</taxon>
        <taxon>Ascomycota</taxon>
        <taxon>Pezizomycotina</taxon>
        <taxon>Dothideomycetes</taxon>
        <taxon>Pleosporomycetidae</taxon>
        <taxon>Mytilinidiales</taxon>
        <taxon>Argynnaceae</taxon>
        <taxon>Lepidopterella</taxon>
    </lineage>
</organism>
<dbReference type="PANTHER" id="PTHR11566:SF66">
    <property type="entry name" value="INTERFERON-INDUCED GTP-BINDING PROTEIN MX"/>
    <property type="match status" value="1"/>
</dbReference>
<dbReference type="OrthoDB" id="415706at2759"/>
<dbReference type="Gene3D" id="3.40.50.300">
    <property type="entry name" value="P-loop containing nucleotide triphosphate hydrolases"/>
    <property type="match status" value="1"/>
</dbReference>
<dbReference type="Pfam" id="PF01031">
    <property type="entry name" value="Dynamin_M"/>
    <property type="match status" value="1"/>
</dbReference>
<dbReference type="GO" id="GO:0003924">
    <property type="term" value="F:GTPase activity"/>
    <property type="evidence" value="ECO:0007669"/>
    <property type="project" value="InterPro"/>
</dbReference>
<accession>A0A8E2E9F5</accession>
<dbReference type="GO" id="GO:0005874">
    <property type="term" value="C:microtubule"/>
    <property type="evidence" value="ECO:0007669"/>
    <property type="project" value="TreeGrafter"/>
</dbReference>
<dbReference type="InterPro" id="IPR030381">
    <property type="entry name" value="G_DYNAMIN_dom"/>
</dbReference>
<sequence length="761" mass="86108">MGKLEPGVNVQNSWDTPTMIPEVNSSIESNGNANKELRNTDSLEGLQTDEQRLVLDTVAQIRKCGLDSILSLPQLVVCGDQSAGKSSVLEALTEIPFPRNDNLCTRFATEIILRRANVDALTIKVIPDAERTAKEKEEIQRFKETITDFQDLPAIMDKAMVAMGVGVQLSDKAFAKDVLSVEIEGPSRPQLTLVDLPGLIQNATHGVTDEDVKLVESITEHYISQPRTICLAVIAAANDYANQGIIRRVRAVDPNGERTLGIITKPDRVEDGSGSEQAFIALARNEDIAFNLGWHVLRNRNFNEKDWTFMERNAKEREFFRKSNFKVLDKDNVGIDALRTRLSLLLFEHVQNELPKLRADLDEALVDAKTQLDNMGNKRTKSEDCRDFLVKLSLNFHTICKAAIDGHYEGPYFNSKTSESFSASSADAVRRLRAMVQMMNESFSEYFRTNGHRYWIEMKDDTEDKNKPQKDTPQKPSSTSDPWASSSQFLAPKTLTYPAAIQWVKDALIRSRGRELSGNFNPLLIGELFWEQASNWDQLALRHMDSIFDICLRFFNTLLQEKSPKDIHTRLSTSIIHDALKSRYEAAVNELQHLLEDLQGYPINYNPYYVDSMRRTQRDRESDMLKKNIRAATPEEVENVGKGYIGDGDEAVMKYARAMGEEDMETHSCEGILHCVMAIYKVFQETFIANVTQQVIERHMVRGLEDIFSPIVVNALSDAEVEAIASEPPAAKRNRTFLEDRLEKLTEGQRILRHVMRGGVV</sequence>
<evidence type="ECO:0000256" key="1">
    <source>
        <dbReference type="ARBA" id="ARBA00022741"/>
    </source>
</evidence>
<evidence type="ECO:0000256" key="3">
    <source>
        <dbReference type="SAM" id="MobiDB-lite"/>
    </source>
</evidence>